<comment type="subcellular location">
    <subcellularLocation>
        <location evidence="1">Golgi apparatus membrane</location>
        <topology evidence="1">Single-pass type II membrane protein</topology>
    </subcellularLocation>
</comment>
<evidence type="ECO:0000256" key="2">
    <source>
        <dbReference type="ARBA" id="ARBA00004922"/>
    </source>
</evidence>
<sequence length="526" mass="60161">FRKLNIFQHAPEKQHADTQEQQGLNYSENGSSRSILKATLGGHITRLEDVVKTPRWKEKEEQKETVKPVTKVKEAKENVAVKPPPQLEEIKKVTVKTPPVVQGNEGKTTVRPAPQVEKGKEKTTVKPLPREEGGKEKATAKPPSGVKGAQKNNASKDQAKPTEPPAPVKTAKPPPQAAAVTQKRKLSAATFTSEPHWDFEDKYLLDNSSPPSTCSESVRARAAKSAWLRDLFLPNITLFIDKRYFSDSEWNRLEHFVPPYGFMDLNYSLVKEVISLLPPNPHQQLLLASHDSSVPSCISCAVVGNGGILNNSGMGQEIDSHDYVFRVSGAVIKGYEKDVGTKTSFYGFTAYSLVSSLQILGRRGFSSIPQEKHVRYIHFLEGARDYEWLKALLFNEDIRKGFLNLSGQKPRQKFHKDFTMDRYLVVHPDFLRYMKNRFLKSKNLEKRYWRLYRPTTGAFLLLTALHLCDRVSAYGYITEGHEKYSDHYYDKDRKHLVFYINHDFNLEKQVWKRLHDENIMKLYQRS</sequence>
<evidence type="ECO:0000256" key="12">
    <source>
        <dbReference type="ARBA" id="ARBA00023180"/>
    </source>
</evidence>
<dbReference type="EC" id="2.4.3.3" evidence="14"/>
<dbReference type="GO" id="GO:0009312">
    <property type="term" value="P:oligosaccharide biosynthetic process"/>
    <property type="evidence" value="ECO:0007669"/>
    <property type="project" value="TreeGrafter"/>
</dbReference>
<feature type="compositionally biased region" description="Basic and acidic residues" evidence="17">
    <location>
        <begin position="117"/>
        <end position="139"/>
    </location>
</feature>
<keyword evidence="12" id="KW-0325">Glycoprotein</keyword>
<dbReference type="GO" id="GO:0000139">
    <property type="term" value="C:Golgi membrane"/>
    <property type="evidence" value="ECO:0007669"/>
    <property type="project" value="UniProtKB-SubCell"/>
</dbReference>
<keyword evidence="6" id="KW-0812">Transmembrane</keyword>
<dbReference type="InterPro" id="IPR001675">
    <property type="entry name" value="Glyco_trans_29"/>
</dbReference>
<keyword evidence="4 18" id="KW-0328">Glycosyltransferase</keyword>
<comment type="caution">
    <text evidence="18">The sequence shown here is derived from an EMBL/GenBank/DDBJ whole genome shotgun (WGS) entry which is preliminary data.</text>
</comment>
<comment type="similarity">
    <text evidence="3">Belongs to the glycosyltransferase 29 family.</text>
</comment>
<organism evidence="18 19">
    <name type="scientific">Pomatostomus ruficeps</name>
    <name type="common">Chestnut-crowned babbler</name>
    <dbReference type="NCBI Taxonomy" id="9176"/>
    <lineage>
        <taxon>Eukaryota</taxon>
        <taxon>Metazoa</taxon>
        <taxon>Chordata</taxon>
        <taxon>Craniata</taxon>
        <taxon>Vertebrata</taxon>
        <taxon>Euteleostomi</taxon>
        <taxon>Archelosauria</taxon>
        <taxon>Archosauria</taxon>
        <taxon>Dinosauria</taxon>
        <taxon>Saurischia</taxon>
        <taxon>Theropoda</taxon>
        <taxon>Coelurosauria</taxon>
        <taxon>Aves</taxon>
        <taxon>Neognathae</taxon>
        <taxon>Neoaves</taxon>
        <taxon>Telluraves</taxon>
        <taxon>Australaves</taxon>
        <taxon>Passeriformes</taxon>
        <taxon>Sylvioidea</taxon>
        <taxon>Timaliidae</taxon>
        <taxon>Pomatostomus</taxon>
    </lineage>
</organism>
<dbReference type="PANTHER" id="PTHR45941:SF1">
    <property type="entry name" value="ALPHA-N-ACETYLGALACTOSAMINIDE ALPHA-2,6-SIALYLTRANSFERASE 1"/>
    <property type="match status" value="1"/>
</dbReference>
<keyword evidence="10" id="KW-0472">Membrane</keyword>
<feature type="non-terminal residue" evidence="18">
    <location>
        <position position="526"/>
    </location>
</feature>
<evidence type="ECO:0000256" key="16">
    <source>
        <dbReference type="ARBA" id="ARBA00052285"/>
    </source>
</evidence>
<evidence type="ECO:0000256" key="3">
    <source>
        <dbReference type="ARBA" id="ARBA00006003"/>
    </source>
</evidence>
<reference evidence="18 19" key="1">
    <citation type="submission" date="2019-09" db="EMBL/GenBank/DDBJ databases">
        <title>Bird 10,000 Genomes (B10K) Project - Family phase.</title>
        <authorList>
            <person name="Zhang G."/>
        </authorList>
    </citation>
    <scope>NUCLEOTIDE SEQUENCE [LARGE SCALE GENOMIC DNA]</scope>
    <source>
        <strain evidence="18">B10K-DU-002-71</strain>
        <tissue evidence="18">Muscle</tissue>
    </source>
</reference>
<evidence type="ECO:0000256" key="7">
    <source>
        <dbReference type="ARBA" id="ARBA00022968"/>
    </source>
</evidence>
<dbReference type="Gene3D" id="3.90.1480.20">
    <property type="entry name" value="Glycosyl transferase family 29"/>
    <property type="match status" value="1"/>
</dbReference>
<evidence type="ECO:0000256" key="15">
    <source>
        <dbReference type="ARBA" id="ARBA00050664"/>
    </source>
</evidence>
<keyword evidence="7" id="KW-0735">Signal-anchor</keyword>
<evidence type="ECO:0000256" key="4">
    <source>
        <dbReference type="ARBA" id="ARBA00022676"/>
    </source>
</evidence>
<dbReference type="CDD" id="cd23973">
    <property type="entry name" value="GT29_ST6GALNAC1"/>
    <property type="match status" value="1"/>
</dbReference>
<evidence type="ECO:0000313" key="18">
    <source>
        <dbReference type="EMBL" id="NXS35873.1"/>
    </source>
</evidence>
<evidence type="ECO:0000256" key="5">
    <source>
        <dbReference type="ARBA" id="ARBA00022679"/>
    </source>
</evidence>
<evidence type="ECO:0000256" key="14">
    <source>
        <dbReference type="ARBA" id="ARBA00039109"/>
    </source>
</evidence>
<feature type="compositionally biased region" description="Pro residues" evidence="17">
    <location>
        <begin position="162"/>
        <end position="176"/>
    </location>
</feature>
<evidence type="ECO:0000256" key="8">
    <source>
        <dbReference type="ARBA" id="ARBA00022989"/>
    </source>
</evidence>
<evidence type="ECO:0000313" key="19">
    <source>
        <dbReference type="Proteomes" id="UP000583496"/>
    </source>
</evidence>
<dbReference type="Proteomes" id="UP000583496">
    <property type="component" value="Unassembled WGS sequence"/>
</dbReference>
<keyword evidence="9" id="KW-0333">Golgi apparatus</keyword>
<feature type="non-terminal residue" evidence="18">
    <location>
        <position position="1"/>
    </location>
</feature>
<evidence type="ECO:0000256" key="6">
    <source>
        <dbReference type="ARBA" id="ARBA00022692"/>
    </source>
</evidence>
<dbReference type="PANTHER" id="PTHR45941">
    <property type="entry name" value="ALPHA-N-ACETYLGALACTOSAMINIDE ALPHA-2,6-SIALYLTRANSFERASE 2-LIKE-RELATED"/>
    <property type="match status" value="1"/>
</dbReference>
<keyword evidence="8" id="KW-1133">Transmembrane helix</keyword>
<accession>A0A7L2TSB3</accession>
<dbReference type="InterPro" id="IPR038578">
    <property type="entry name" value="GT29-like_sf"/>
</dbReference>
<proteinExistence type="inferred from homology"/>
<feature type="compositionally biased region" description="Polar residues" evidence="17">
    <location>
        <begin position="19"/>
        <end position="30"/>
    </location>
</feature>
<feature type="region of interest" description="Disordered" evidence="17">
    <location>
        <begin position="11"/>
        <end position="30"/>
    </location>
</feature>
<evidence type="ECO:0000256" key="13">
    <source>
        <dbReference type="ARBA" id="ARBA00036348"/>
    </source>
</evidence>
<dbReference type="AlphaFoldDB" id="A0A7L2TSB3"/>
<gene>
    <name evidence="18" type="primary">St6galnac1</name>
    <name evidence="18" type="ORF">POSRUF_R05611</name>
</gene>
<comment type="catalytic activity">
    <reaction evidence="13">
        <text>a beta-D-galactosyl-(1-&gt;3)-N-acetyl-alpha-D-galactosaminyl derivative + CMP-N-acetyl-beta-neuraminate = a beta-D-galactosyl-(1-&gt;3)-[N-acetyl-alpha-neuraminyl-(2-&gt;6)]-N-acetyl-alpha-D-galactosaminyl derivative + CMP + H(+)</text>
        <dbReference type="Rhea" id="RHEA:11136"/>
        <dbReference type="ChEBI" id="CHEBI:15378"/>
        <dbReference type="ChEBI" id="CHEBI:57812"/>
        <dbReference type="ChEBI" id="CHEBI:60377"/>
        <dbReference type="ChEBI" id="CHEBI:133470"/>
        <dbReference type="ChEBI" id="CHEBI:140764"/>
        <dbReference type="EC" id="2.4.3.3"/>
    </reaction>
    <physiologicalReaction direction="left-to-right" evidence="13">
        <dbReference type="Rhea" id="RHEA:11137"/>
    </physiologicalReaction>
</comment>
<evidence type="ECO:0000256" key="1">
    <source>
        <dbReference type="ARBA" id="ARBA00004323"/>
    </source>
</evidence>
<comment type="pathway">
    <text evidence="2">Protein modification; protein glycosylation.</text>
</comment>
<comment type="catalytic activity">
    <reaction evidence="16">
        <text>a 3-O-[N-acetyl-alpha-D-galactosaminyl]-L-threonyl-[protein] + CMP-N-acetyl-beta-neuraminate = a 3-O-[N-acetyl-alpha-neuraminosyl-(2-&gt;6)-N-acetyl-alpha-D-galactosaminyl]-L-threonyl-[protein] + CMP + H(+)</text>
        <dbReference type="Rhea" id="RHEA:81643"/>
        <dbReference type="Rhea" id="RHEA-COMP:11689"/>
        <dbReference type="Rhea" id="RHEA-COMP:19720"/>
        <dbReference type="ChEBI" id="CHEBI:15378"/>
        <dbReference type="ChEBI" id="CHEBI:57812"/>
        <dbReference type="ChEBI" id="CHEBI:60377"/>
        <dbReference type="ChEBI" id="CHEBI:87075"/>
        <dbReference type="ChEBI" id="CHEBI:231970"/>
    </reaction>
    <physiologicalReaction direction="left-to-right" evidence="16">
        <dbReference type="Rhea" id="RHEA:81644"/>
    </physiologicalReaction>
</comment>
<dbReference type="EMBL" id="VYZT01051416">
    <property type="protein sequence ID" value="NXS35873.1"/>
    <property type="molecule type" value="Genomic_DNA"/>
</dbReference>
<keyword evidence="11" id="KW-1015">Disulfide bond</keyword>
<dbReference type="OrthoDB" id="10264956at2759"/>
<name>A0A7L2TSB3_POMRU</name>
<evidence type="ECO:0000256" key="9">
    <source>
        <dbReference type="ARBA" id="ARBA00023034"/>
    </source>
</evidence>
<dbReference type="FunFam" id="3.90.1480.20:FF:000013">
    <property type="entry name" value="ST6 N-acetylgalactosaminide alpha-2,6-sialyltransferase 1"/>
    <property type="match status" value="1"/>
</dbReference>
<dbReference type="GO" id="GO:1901137">
    <property type="term" value="P:carbohydrate derivative biosynthetic process"/>
    <property type="evidence" value="ECO:0007669"/>
    <property type="project" value="UniProtKB-ARBA"/>
</dbReference>
<protein>
    <recommendedName>
        <fullName evidence="14">alpha-N-acetylgalactosaminide alpha-2,6-sialyltransferase</fullName>
        <ecNumber evidence="14">2.4.3.3</ecNumber>
    </recommendedName>
</protein>
<dbReference type="Pfam" id="PF00777">
    <property type="entry name" value="Glyco_transf_29"/>
    <property type="match status" value="1"/>
</dbReference>
<dbReference type="GO" id="GO:0001665">
    <property type="term" value="F:alpha-N-acetylgalactosaminide alpha-2,6-sialyltransferase activity"/>
    <property type="evidence" value="ECO:0007669"/>
    <property type="project" value="UniProtKB-EC"/>
</dbReference>
<evidence type="ECO:0000256" key="10">
    <source>
        <dbReference type="ARBA" id="ARBA00023136"/>
    </source>
</evidence>
<keyword evidence="5 18" id="KW-0808">Transferase</keyword>
<keyword evidence="19" id="KW-1185">Reference proteome</keyword>
<comment type="catalytic activity">
    <reaction evidence="15">
        <text>a 3-O-[N-acetyl-alpha-neuraminyl-(2-&gt;3)-beta-D-galactosyl-(1-&gt;3)-N-acetyl-alpha-D-galactosaminyl]-L-threonyl-[protein] + CMP-N-acetyl-beta-neuraminate = a 3-O-{alpha-Neu5Ac-(2-&gt;3)-beta-D-Gal-(1-&gt;3)-[alpha-Neu5Ac-(2-&gt;6)]-alpha-D-GalNAc}-L-threonyl-[protein] + CMP + H(+)</text>
        <dbReference type="Rhea" id="RHEA:81659"/>
        <dbReference type="Rhea" id="RHEA-COMP:14417"/>
        <dbReference type="Rhea" id="RHEA-COMP:16763"/>
        <dbReference type="ChEBI" id="CHEBI:15378"/>
        <dbReference type="ChEBI" id="CHEBI:57812"/>
        <dbReference type="ChEBI" id="CHEBI:60377"/>
        <dbReference type="ChEBI" id="CHEBI:139598"/>
        <dbReference type="ChEBI" id="CHEBI:156398"/>
    </reaction>
    <physiologicalReaction direction="left-to-right" evidence="15">
        <dbReference type="Rhea" id="RHEA:81660"/>
    </physiologicalReaction>
</comment>
<evidence type="ECO:0000256" key="17">
    <source>
        <dbReference type="SAM" id="MobiDB-lite"/>
    </source>
</evidence>
<evidence type="ECO:0000256" key="11">
    <source>
        <dbReference type="ARBA" id="ARBA00023157"/>
    </source>
</evidence>
<feature type="region of interest" description="Disordered" evidence="17">
    <location>
        <begin position="98"/>
        <end position="187"/>
    </location>
</feature>